<evidence type="ECO:0000256" key="12">
    <source>
        <dbReference type="RuleBase" id="RU362034"/>
    </source>
</evidence>
<evidence type="ECO:0000256" key="6">
    <source>
        <dbReference type="ARBA" id="ARBA00023054"/>
    </source>
</evidence>
<name>C3X252_9BURK</name>
<accession>C3X252</accession>
<comment type="subunit">
    <text evidence="12">Homohexamer; The oligomerization is ATP-dependent.</text>
</comment>
<dbReference type="FunFam" id="3.40.50.300:FF:000010">
    <property type="entry name" value="Chaperone clpB 1, putative"/>
    <property type="match status" value="1"/>
</dbReference>
<dbReference type="Gene3D" id="1.10.1780.10">
    <property type="entry name" value="Clp, N-terminal domain"/>
    <property type="match status" value="1"/>
</dbReference>
<dbReference type="Pfam" id="PF07724">
    <property type="entry name" value="AAA_2"/>
    <property type="match status" value="1"/>
</dbReference>
<keyword evidence="15" id="KW-1185">Reference proteome</keyword>
<dbReference type="PRINTS" id="PR00300">
    <property type="entry name" value="CLPPROTEASEA"/>
</dbReference>
<dbReference type="HOGENOM" id="CLU_005070_4_2_4"/>
<dbReference type="InterPro" id="IPR028299">
    <property type="entry name" value="ClpA/B_CS2"/>
</dbReference>
<keyword evidence="4 11" id="KW-0547">Nucleotide-binding</keyword>
<evidence type="ECO:0000256" key="7">
    <source>
        <dbReference type="ARBA" id="ARBA00023186"/>
    </source>
</evidence>
<comment type="similarity">
    <text evidence="1 11">Belongs to the ClpA/ClpB family.</text>
</comment>
<dbReference type="eggNOG" id="COG0542">
    <property type="taxonomic scope" value="Bacteria"/>
</dbReference>
<keyword evidence="7 11" id="KW-0143">Chaperone</keyword>
<evidence type="ECO:0000313" key="15">
    <source>
        <dbReference type="Proteomes" id="UP000003973"/>
    </source>
</evidence>
<dbReference type="Gene3D" id="3.40.50.300">
    <property type="entry name" value="P-loop containing nucleotide triphosphate hydrolases"/>
    <property type="match status" value="3"/>
</dbReference>
<dbReference type="InterPro" id="IPR018368">
    <property type="entry name" value="ClpA/B_CS1"/>
</dbReference>
<dbReference type="Pfam" id="PF00004">
    <property type="entry name" value="AAA"/>
    <property type="match status" value="1"/>
</dbReference>
<dbReference type="RefSeq" id="WP_005876207.1">
    <property type="nucleotide sequence ID" value="NZ_CABMNL010000001.1"/>
</dbReference>
<gene>
    <name evidence="12" type="primary">clpB</name>
    <name evidence="14" type="ORF">OFAG_00441</name>
</gene>
<dbReference type="GO" id="GO:0016887">
    <property type="term" value="F:ATP hydrolysis activity"/>
    <property type="evidence" value="ECO:0007669"/>
    <property type="project" value="InterPro"/>
</dbReference>
<dbReference type="FunFam" id="3.40.50.300:FF:000120">
    <property type="entry name" value="ATP-dependent chaperone ClpB"/>
    <property type="match status" value="1"/>
</dbReference>
<evidence type="ECO:0000256" key="3">
    <source>
        <dbReference type="ARBA" id="ARBA00022737"/>
    </source>
</evidence>
<dbReference type="InterPro" id="IPR017730">
    <property type="entry name" value="Chaperonin_ClpB"/>
</dbReference>
<dbReference type="GO" id="GO:0034605">
    <property type="term" value="P:cellular response to heat"/>
    <property type="evidence" value="ECO:0007669"/>
    <property type="project" value="TreeGrafter"/>
</dbReference>
<evidence type="ECO:0000256" key="8">
    <source>
        <dbReference type="ARBA" id="ARBA00025613"/>
    </source>
</evidence>
<evidence type="ECO:0000256" key="10">
    <source>
        <dbReference type="PROSITE-ProRule" id="PRU01251"/>
    </source>
</evidence>
<dbReference type="InterPro" id="IPR036628">
    <property type="entry name" value="Clp_N_dom_sf"/>
</dbReference>
<evidence type="ECO:0000256" key="5">
    <source>
        <dbReference type="ARBA" id="ARBA00022840"/>
    </source>
</evidence>
<comment type="function">
    <text evidence="8">Part of a stress-induced multi-chaperone system, it is involved in the recovery of the cell from heat-induced damage, in cooperation with DnaK, DnaJ and GrpE. Acts before DnaK, in the processing of protein aggregates. Protein binding stimulates the ATPase activity; ATP hydrolysis unfolds the denatured protein aggregates, which probably helps expose new hydrophobic binding sites on the surface of ClpB-bound aggregates, contributing to the solubilization and refolding of denatured protein aggregates by DnaK.</text>
</comment>
<dbReference type="FunFam" id="3.40.50.300:FF:000025">
    <property type="entry name" value="ATP-dependent Clp protease subunit"/>
    <property type="match status" value="1"/>
</dbReference>
<evidence type="ECO:0000256" key="2">
    <source>
        <dbReference type="ARBA" id="ARBA00017574"/>
    </source>
</evidence>
<dbReference type="PROSITE" id="PS00870">
    <property type="entry name" value="CLPAB_1"/>
    <property type="match status" value="1"/>
</dbReference>
<dbReference type="InterPro" id="IPR003593">
    <property type="entry name" value="AAA+_ATPase"/>
</dbReference>
<dbReference type="SUPFAM" id="SSF81923">
    <property type="entry name" value="Double Clp-N motif"/>
    <property type="match status" value="1"/>
</dbReference>
<feature type="coiled-coil region" evidence="12">
    <location>
        <begin position="412"/>
        <end position="492"/>
    </location>
</feature>
<keyword evidence="5 11" id="KW-0067">ATP-binding</keyword>
<dbReference type="PROSITE" id="PS51903">
    <property type="entry name" value="CLP_R"/>
    <property type="match status" value="1"/>
</dbReference>
<dbReference type="Pfam" id="PF10431">
    <property type="entry name" value="ClpB_D2-small"/>
    <property type="match status" value="1"/>
</dbReference>
<dbReference type="Pfam" id="PF02861">
    <property type="entry name" value="Clp_N"/>
    <property type="match status" value="1"/>
</dbReference>
<dbReference type="GO" id="GO:0042026">
    <property type="term" value="P:protein refolding"/>
    <property type="evidence" value="ECO:0007669"/>
    <property type="project" value="UniProtKB-UniRule"/>
</dbReference>
<dbReference type="InterPro" id="IPR003959">
    <property type="entry name" value="ATPase_AAA_core"/>
</dbReference>
<dbReference type="Proteomes" id="UP000003973">
    <property type="component" value="Unassembled WGS sequence"/>
</dbReference>
<evidence type="ECO:0000259" key="13">
    <source>
        <dbReference type="PROSITE" id="PS51903"/>
    </source>
</evidence>
<reference evidence="14" key="1">
    <citation type="submission" date="2011-10" db="EMBL/GenBank/DDBJ databases">
        <title>The Genome Sequence of Oxalobacter formigenes HOxBLS.</title>
        <authorList>
            <consortium name="The Broad Institute Genome Sequencing Platform"/>
            <person name="Earl A."/>
            <person name="Ward D."/>
            <person name="Feldgarden M."/>
            <person name="Gevers D."/>
            <person name="Allison M.J."/>
            <person name="Humphrey S."/>
            <person name="Young S.K."/>
            <person name="Zeng Q."/>
            <person name="Gargeya S."/>
            <person name="Fitzgerald M."/>
            <person name="Haas B."/>
            <person name="Abouelleil A."/>
            <person name="Alvarado L."/>
            <person name="Arachchi H.M."/>
            <person name="Berlin A."/>
            <person name="Brown A."/>
            <person name="Chapman S.B."/>
            <person name="Chen Z."/>
            <person name="Dunbar C."/>
            <person name="Freedman E."/>
            <person name="Gearin G."/>
            <person name="Goldberg J."/>
            <person name="Griggs A."/>
            <person name="Gujja S."/>
            <person name="Heiman D."/>
            <person name="Howarth C."/>
            <person name="Larson L."/>
            <person name="Lui A."/>
            <person name="MacDonald P.J.P."/>
            <person name="Montmayeur A."/>
            <person name="Murphy C."/>
            <person name="Neiman D."/>
            <person name="Pearson M."/>
            <person name="Priest M."/>
            <person name="Roberts A."/>
            <person name="Saif S."/>
            <person name="Shea T."/>
            <person name="Shenoy N."/>
            <person name="Sisk P."/>
            <person name="Stolte C."/>
            <person name="Sykes S."/>
            <person name="Wortman J."/>
            <person name="Nusbaum C."/>
            <person name="Birren B."/>
        </authorList>
    </citation>
    <scope>NUCLEOTIDE SEQUENCE [LARGE SCALE GENOMIC DNA]</scope>
    <source>
        <strain evidence="14">HOxBLS</strain>
    </source>
</reference>
<protein>
    <recommendedName>
        <fullName evidence="2 12">Chaperone protein ClpB</fullName>
    </recommendedName>
</protein>
<proteinExistence type="inferred from homology"/>
<dbReference type="Pfam" id="PF17871">
    <property type="entry name" value="AAA_lid_9"/>
    <property type="match status" value="1"/>
</dbReference>
<keyword evidence="3 10" id="KW-0677">Repeat</keyword>
<dbReference type="SMART" id="SM01086">
    <property type="entry name" value="ClpB_D2-small"/>
    <property type="match status" value="1"/>
</dbReference>
<organism evidence="14 15">
    <name type="scientific">Oxalobacter paraformigenes</name>
    <dbReference type="NCBI Taxonomy" id="556268"/>
    <lineage>
        <taxon>Bacteria</taxon>
        <taxon>Pseudomonadati</taxon>
        <taxon>Pseudomonadota</taxon>
        <taxon>Betaproteobacteria</taxon>
        <taxon>Burkholderiales</taxon>
        <taxon>Oxalobacteraceae</taxon>
        <taxon>Oxalobacter</taxon>
    </lineage>
</organism>
<dbReference type="InterPro" id="IPR019489">
    <property type="entry name" value="Clp_ATPase_C"/>
</dbReference>
<keyword evidence="12" id="KW-0346">Stress response</keyword>
<comment type="subunit">
    <text evidence="9">Homohexamer. The oligomerization is ATP-dependent.</text>
</comment>
<dbReference type="InterPro" id="IPR041546">
    <property type="entry name" value="ClpA/ClpB_AAA_lid"/>
</dbReference>
<dbReference type="CDD" id="cd19499">
    <property type="entry name" value="RecA-like_ClpB_Hsp104-like"/>
    <property type="match status" value="1"/>
</dbReference>
<dbReference type="CDD" id="cd00009">
    <property type="entry name" value="AAA"/>
    <property type="match status" value="1"/>
</dbReference>
<evidence type="ECO:0000313" key="14">
    <source>
        <dbReference type="EMBL" id="EEO27288.1"/>
    </source>
</evidence>
<feature type="domain" description="Clp R" evidence="13">
    <location>
        <begin position="3"/>
        <end position="146"/>
    </location>
</feature>
<dbReference type="GO" id="GO:0005524">
    <property type="term" value="F:ATP binding"/>
    <property type="evidence" value="ECO:0007669"/>
    <property type="project" value="UniProtKB-UniRule"/>
</dbReference>
<comment type="subcellular location">
    <subcellularLocation>
        <location evidence="12">Cytoplasm</location>
    </subcellularLocation>
</comment>
<dbReference type="GO" id="GO:0005737">
    <property type="term" value="C:cytoplasm"/>
    <property type="evidence" value="ECO:0007669"/>
    <property type="project" value="UniProtKB-SubCell"/>
</dbReference>
<dbReference type="SMART" id="SM00382">
    <property type="entry name" value="AAA"/>
    <property type="match status" value="2"/>
</dbReference>
<evidence type="ECO:0000256" key="11">
    <source>
        <dbReference type="RuleBase" id="RU004432"/>
    </source>
</evidence>
<dbReference type="InterPro" id="IPR001270">
    <property type="entry name" value="ClpA/B"/>
</dbReference>
<keyword evidence="6 12" id="KW-0175">Coiled coil</keyword>
<comment type="caution">
    <text evidence="14">The sequence shown here is derived from an EMBL/GenBank/DDBJ whole genome shotgun (WGS) entry which is preliminary data.</text>
</comment>
<dbReference type="Gene3D" id="1.10.8.60">
    <property type="match status" value="1"/>
</dbReference>
<dbReference type="InterPro" id="IPR004176">
    <property type="entry name" value="Clp_R_N"/>
</dbReference>
<dbReference type="NCBIfam" id="TIGR03346">
    <property type="entry name" value="chaperone_ClpB"/>
    <property type="match status" value="1"/>
</dbReference>
<evidence type="ECO:0000256" key="9">
    <source>
        <dbReference type="ARBA" id="ARBA00026057"/>
    </source>
</evidence>
<dbReference type="InterPro" id="IPR027417">
    <property type="entry name" value="P-loop_NTPase"/>
</dbReference>
<dbReference type="EMBL" id="ACDP02000028">
    <property type="protein sequence ID" value="EEO27288.1"/>
    <property type="molecule type" value="Genomic_DNA"/>
</dbReference>
<dbReference type="SUPFAM" id="SSF52540">
    <property type="entry name" value="P-loop containing nucleoside triphosphate hydrolases"/>
    <property type="match status" value="2"/>
</dbReference>
<keyword evidence="12" id="KW-0963">Cytoplasm</keyword>
<dbReference type="InterPro" id="IPR050130">
    <property type="entry name" value="ClpA_ClpB"/>
</dbReference>
<dbReference type="PANTHER" id="PTHR11638">
    <property type="entry name" value="ATP-DEPENDENT CLP PROTEASE"/>
    <property type="match status" value="1"/>
</dbReference>
<evidence type="ECO:0000256" key="1">
    <source>
        <dbReference type="ARBA" id="ARBA00008675"/>
    </source>
</evidence>
<dbReference type="PROSITE" id="PS00871">
    <property type="entry name" value="CLPAB_2"/>
    <property type="match status" value="1"/>
</dbReference>
<evidence type="ECO:0000256" key="4">
    <source>
        <dbReference type="ARBA" id="ARBA00022741"/>
    </source>
</evidence>
<sequence>MRQDKLTTKLQEAIADAHSLAVGNDNQYIDPVHLLTALLQQNDGSTKSLLQRAGVNVNKLAGALKTAVDRLPKVTGTGGDVQIGRELMNVLNLADREAQKRNDQFIASEMILLALLDDKSEAGRLAREAGLSRSALEAAIKAVRGDANVNSADAEGQREALKKYTMDLTERARQGKLDPVIGRDDEIRRAIQVLQRRTKNNPVLIGEPGVGKTAIVEGLAQRIVNNEVPESLKGKRVLALDMAALLAGAKFRGEFEERLKAVLNELAKDEGQDIVFIDEIHTMVGAGKAEGAMDAGNMLKPALARGELHCVGATTLDEYRKYIEKDAALERRFQKIMVDEPSVEDTIAILRGLQEKYEVHHGVEISDPAIIAAAELSHRYITDRFLPDKAIDLIDEAASRIKMEIDSKPEVMDRLDRRIIQLKIEREAVKKETDEASRKRLALLEEEIAKLEKEYADYDEILKAEKAGVEGSKHIKEEIEKIRLQIEEAKRRGDYQKMSELMYGRLPELEKALAMENDKDARLEHAHPRLLRTEVDAEEIAEVVSRATGIPVSKMMQGERDKLLHMEDELHKRVVGQHEAIVAVSEAIRRSRAGLSDPNRPYGSFMFLGPTGVGKTELCKALAGFLFDTEDAMIRIDMSEFMEKHSVARLIGAPPGYVGYEEGGYLTEAVRRKPYSVILLDEIEKAHPDVFNVLLQVLDDGRMTDGQGRTVDFKNTVIVMTSNLGSQLIQSMGGSDQGLVKMAVMEEVRKHFRPEFINRVDEIVVFHALDEKNIGAIARIQLELVNRRLQKMDMSMEVSDAALHKIAEAGFDPLFGARPLKRAIQNQIENPISKYILEGRYGPKDVIVVDEKDGELVFDKRTGD</sequence>
<dbReference type="PANTHER" id="PTHR11638:SF18">
    <property type="entry name" value="HEAT SHOCK PROTEIN 104"/>
    <property type="match status" value="1"/>
</dbReference>
<dbReference type="AlphaFoldDB" id="C3X252"/>